<dbReference type="InterPro" id="IPR053145">
    <property type="entry name" value="AB_hydrolase_Est10"/>
</dbReference>
<dbReference type="PANTHER" id="PTHR43265:SF1">
    <property type="entry name" value="ESTERASE ESTD"/>
    <property type="match status" value="1"/>
</dbReference>
<evidence type="ECO:0000313" key="4">
    <source>
        <dbReference type="Proteomes" id="UP000077881"/>
    </source>
</evidence>
<dbReference type="SUPFAM" id="SSF53474">
    <property type="entry name" value="alpha/beta-Hydrolases"/>
    <property type="match status" value="1"/>
</dbReference>
<dbReference type="Pfam" id="PF12146">
    <property type="entry name" value="Hydrolase_4"/>
    <property type="match status" value="1"/>
</dbReference>
<evidence type="ECO:0000256" key="1">
    <source>
        <dbReference type="SAM" id="Phobius"/>
    </source>
</evidence>
<keyword evidence="1" id="KW-1133">Transmembrane helix</keyword>
<comment type="caution">
    <text evidence="3">The sequence shown here is derived from an EMBL/GenBank/DDBJ whole genome shotgun (WGS) entry which is preliminary data.</text>
</comment>
<feature type="transmembrane region" description="Helical" evidence="1">
    <location>
        <begin position="105"/>
        <end position="125"/>
    </location>
</feature>
<keyword evidence="1" id="KW-0812">Transmembrane</keyword>
<feature type="domain" description="Serine aminopeptidase S33" evidence="2">
    <location>
        <begin position="28"/>
        <end position="145"/>
    </location>
</feature>
<dbReference type="Proteomes" id="UP000077881">
    <property type="component" value="Unassembled WGS sequence"/>
</dbReference>
<dbReference type="Gene3D" id="3.40.50.1820">
    <property type="entry name" value="alpha/beta hydrolase"/>
    <property type="match status" value="1"/>
</dbReference>
<dbReference type="InterPro" id="IPR029058">
    <property type="entry name" value="AB_hydrolase_fold"/>
</dbReference>
<keyword evidence="3" id="KW-0378">Hydrolase</keyword>
<evidence type="ECO:0000313" key="3">
    <source>
        <dbReference type="EMBL" id="OAK68153.1"/>
    </source>
</evidence>
<reference evidence="3 4" key="1">
    <citation type="submission" date="2015-05" db="EMBL/GenBank/DDBJ databases">
        <title>Comparison of genome.</title>
        <authorList>
            <person name="Zheng Z."/>
            <person name="Sun M."/>
        </authorList>
    </citation>
    <scope>NUCLEOTIDE SEQUENCE [LARGE SCALE GENOMIC DNA]</scope>
    <source>
        <strain evidence="3 4">G25-74</strain>
    </source>
</reference>
<name>A0A177ZKP7_9BACI</name>
<protein>
    <submittedName>
        <fullName evidence="3">Alpha/beta hydrolase</fullName>
    </submittedName>
</protein>
<dbReference type="STRING" id="217031.ABB05_16465"/>
<evidence type="ECO:0000259" key="2">
    <source>
        <dbReference type="Pfam" id="PF12146"/>
    </source>
</evidence>
<dbReference type="RefSeq" id="WP_057985315.1">
    <property type="nucleotide sequence ID" value="NZ_JAGGKH010000009.1"/>
</dbReference>
<dbReference type="InterPro" id="IPR022742">
    <property type="entry name" value="Hydrolase_4"/>
</dbReference>
<accession>A0A177ZKP7</accession>
<dbReference type="OrthoDB" id="9780269at2"/>
<keyword evidence="1" id="KW-0472">Membrane</keyword>
<organism evidence="3 4">
    <name type="scientific">Lederbergia galactosidilytica</name>
    <dbReference type="NCBI Taxonomy" id="217031"/>
    <lineage>
        <taxon>Bacteria</taxon>
        <taxon>Bacillati</taxon>
        <taxon>Bacillota</taxon>
        <taxon>Bacilli</taxon>
        <taxon>Bacillales</taxon>
        <taxon>Bacillaceae</taxon>
        <taxon>Lederbergia</taxon>
    </lineage>
</organism>
<gene>
    <name evidence="3" type="ORF">ABB05_16465</name>
</gene>
<proteinExistence type="predicted"/>
<dbReference type="EMBL" id="LDJR01000057">
    <property type="protein sequence ID" value="OAK68153.1"/>
    <property type="molecule type" value="Genomic_DNA"/>
</dbReference>
<dbReference type="PANTHER" id="PTHR43265">
    <property type="entry name" value="ESTERASE ESTD"/>
    <property type="match status" value="1"/>
</dbReference>
<dbReference type="AlphaFoldDB" id="A0A177ZKP7"/>
<keyword evidence="4" id="KW-1185">Reference proteome</keyword>
<dbReference type="GO" id="GO:0052689">
    <property type="term" value="F:carboxylic ester hydrolase activity"/>
    <property type="evidence" value="ECO:0007669"/>
    <property type="project" value="TreeGrafter"/>
</dbReference>
<dbReference type="PATRIC" id="fig|217031.6.peg.3560"/>
<sequence>MQKAVAITHKGMQLRGMEHIPEGEKLPAVILFHGFTGHKLESHRMFLKISRSLEAKGFASFRFDFLGSGESDGNFEDMTVSKEVEEAKTIFDFVKAHPRVDEKRLIILGFSMGGLVASLLAGELADQVERLILMAPAGTIKTSMERRRELTAYIESHDAYDHGGNLVGSAFNEDLETLDVWNRAEAYKGKVLLIHGTKDEAVPYEVSNLYIEKCYGDQAKLHTIQGGDHTFNSYHWETEVIESIIDFIQASYS</sequence>